<sequence length="348" mass="40041">MVKFDEEKFESLSPSSEIGDQEFEAEDISYEDLKKRMWKDRMHMQKLKAKKLTPELDLQAKEDISRRKKMVRAQDAILKYMVKIMDVCNAQGFVYGIVPDKGKTITGSSESLREWWKAKVRFDQNGSEKRKCMFVSEVIEDHSLFACQNFMCPQSDVASGFEDKNSRIQHEKTCAYRPNNVEHFDANYVTTMDLPMYESMVITNEKLPQSDHWMDISEDSNEANIAEIVQEINRILDIPPYDHLFPDQETMVSNGKQLQLPDCMDSEDTINHEANITQVLQEVNGNLENYRNCCGGAYVFRNQLRLDPTSGNRTNLNLNVSPLEEALGVGHENAPSAWDLAYFHQGDP</sequence>
<gene>
    <name evidence="1" type="ORF">M9H77_19762</name>
</gene>
<evidence type="ECO:0000313" key="2">
    <source>
        <dbReference type="Proteomes" id="UP001060085"/>
    </source>
</evidence>
<proteinExistence type="predicted"/>
<keyword evidence="2" id="KW-1185">Reference proteome</keyword>
<accession>A0ACC0BBB7</accession>
<reference evidence="2" key="1">
    <citation type="journal article" date="2023" name="Nat. Plants">
        <title>Single-cell RNA sequencing provides a high-resolution roadmap for understanding the multicellular compartmentation of specialized metabolism.</title>
        <authorList>
            <person name="Sun S."/>
            <person name="Shen X."/>
            <person name="Li Y."/>
            <person name="Li Y."/>
            <person name="Wang S."/>
            <person name="Li R."/>
            <person name="Zhang H."/>
            <person name="Shen G."/>
            <person name="Guo B."/>
            <person name="Wei J."/>
            <person name="Xu J."/>
            <person name="St-Pierre B."/>
            <person name="Chen S."/>
            <person name="Sun C."/>
        </authorList>
    </citation>
    <scope>NUCLEOTIDE SEQUENCE [LARGE SCALE GENOMIC DNA]</scope>
</reference>
<name>A0ACC0BBB7_CATRO</name>
<dbReference type="Proteomes" id="UP001060085">
    <property type="component" value="Linkage Group LG04"/>
</dbReference>
<comment type="caution">
    <text evidence="1">The sequence shown here is derived from an EMBL/GenBank/DDBJ whole genome shotgun (WGS) entry which is preliminary data.</text>
</comment>
<protein>
    <submittedName>
        <fullName evidence="1">Uncharacterized protein</fullName>
    </submittedName>
</protein>
<evidence type="ECO:0000313" key="1">
    <source>
        <dbReference type="EMBL" id="KAI5669909.1"/>
    </source>
</evidence>
<dbReference type="EMBL" id="CM044704">
    <property type="protein sequence ID" value="KAI5669909.1"/>
    <property type="molecule type" value="Genomic_DNA"/>
</dbReference>
<organism evidence="1 2">
    <name type="scientific">Catharanthus roseus</name>
    <name type="common">Madagascar periwinkle</name>
    <name type="synonym">Vinca rosea</name>
    <dbReference type="NCBI Taxonomy" id="4058"/>
    <lineage>
        <taxon>Eukaryota</taxon>
        <taxon>Viridiplantae</taxon>
        <taxon>Streptophyta</taxon>
        <taxon>Embryophyta</taxon>
        <taxon>Tracheophyta</taxon>
        <taxon>Spermatophyta</taxon>
        <taxon>Magnoliopsida</taxon>
        <taxon>eudicotyledons</taxon>
        <taxon>Gunneridae</taxon>
        <taxon>Pentapetalae</taxon>
        <taxon>asterids</taxon>
        <taxon>lamiids</taxon>
        <taxon>Gentianales</taxon>
        <taxon>Apocynaceae</taxon>
        <taxon>Rauvolfioideae</taxon>
        <taxon>Vinceae</taxon>
        <taxon>Catharanthinae</taxon>
        <taxon>Catharanthus</taxon>
    </lineage>
</organism>